<dbReference type="Proteomes" id="UP001153334">
    <property type="component" value="Unassembled WGS sequence"/>
</dbReference>
<dbReference type="EMBL" id="JAPESX010002001">
    <property type="protein sequence ID" value="KAJ8109965.1"/>
    <property type="molecule type" value="Genomic_DNA"/>
</dbReference>
<reference evidence="1" key="1">
    <citation type="submission" date="2022-11" db="EMBL/GenBank/DDBJ databases">
        <title>Genome Sequence of Nemania bipapillata.</title>
        <authorList>
            <person name="Buettner E."/>
        </authorList>
    </citation>
    <scope>NUCLEOTIDE SEQUENCE</scope>
    <source>
        <strain evidence="1">CP14</strain>
    </source>
</reference>
<evidence type="ECO:0000313" key="1">
    <source>
        <dbReference type="EMBL" id="KAJ8109965.1"/>
    </source>
</evidence>
<name>A0ACC2I466_9PEZI</name>
<sequence>MLTFLKWVFVKGMRRAVEDPKIQELLRQSLKDYPIWDSPALSTYRPRLAAVLDLEGPDTTGGQHATLRGACPPHNNCVQSRALTAASMAIRVGKEGIECLADFCTAVKDLTKQGDCQAERSITLLEYILELGVPHKISKARILLQLTPDVLSNTPFSRRIPILVSSLSAVQASDKLQQLFVEEFVGCVHETLRDAQKKCQMDISKGSPNNRIASGIVNLARALTSASWFAQHLWPDYYEMLSQIPSEAEVVKRFYLISQTEGIERQAHMEFLIDKLCAGPPARTVVPSESSNPIQLEDPIWKIPMDVDRRNLRRILAAVEWADKATTTACVKRAQDEEDGFVQSLNSIIIESTDQVCVNLARFLGPLVSRSSGLDHCWRTLLLSMMRAKPKGLLDRLGESLSLQSWQEWLNCLQSIFGTIYLDAEGPLGFTKAKIKQWQLRKMNLSRADSDASTATRSTGRLSNGSIFTPNRPHLSGDGSLLDPGTPATIPLPPELEDNSGAHYVCSENQNIWSDMGPTGNIGAKASVSSSGVIPWYEREIESLNAYKPRIGPVGAAAGTNRAVIDEDEDIYN</sequence>
<protein>
    <submittedName>
        <fullName evidence="1">Uncharacterized protein</fullName>
    </submittedName>
</protein>
<organism evidence="1 2">
    <name type="scientific">Nemania bipapillata</name>
    <dbReference type="NCBI Taxonomy" id="110536"/>
    <lineage>
        <taxon>Eukaryota</taxon>
        <taxon>Fungi</taxon>
        <taxon>Dikarya</taxon>
        <taxon>Ascomycota</taxon>
        <taxon>Pezizomycotina</taxon>
        <taxon>Sordariomycetes</taxon>
        <taxon>Xylariomycetidae</taxon>
        <taxon>Xylariales</taxon>
        <taxon>Xylariaceae</taxon>
        <taxon>Nemania</taxon>
    </lineage>
</organism>
<proteinExistence type="predicted"/>
<accession>A0ACC2I466</accession>
<evidence type="ECO:0000313" key="2">
    <source>
        <dbReference type="Proteomes" id="UP001153334"/>
    </source>
</evidence>
<gene>
    <name evidence="1" type="ORF">ONZ43_g5999</name>
</gene>
<keyword evidence="2" id="KW-1185">Reference proteome</keyword>
<comment type="caution">
    <text evidence="1">The sequence shown here is derived from an EMBL/GenBank/DDBJ whole genome shotgun (WGS) entry which is preliminary data.</text>
</comment>